<comment type="similarity">
    <text evidence="1 5">Belongs to the bacterial solute-binding protein 1 family.</text>
</comment>
<evidence type="ECO:0000256" key="4">
    <source>
        <dbReference type="ARBA" id="ARBA00022729"/>
    </source>
</evidence>
<evidence type="ECO:0000313" key="6">
    <source>
        <dbReference type="EMBL" id="MFC3701778.1"/>
    </source>
</evidence>
<dbReference type="PRINTS" id="PR00181">
    <property type="entry name" value="MALTOSEBP"/>
</dbReference>
<keyword evidence="5" id="KW-0574">Periplasm</keyword>
<comment type="function">
    <text evidence="5">Part of the ABC transporter complex MalEFGK involved in maltose/maltodextrin import. Binds maltose and higher maltodextrins.</text>
</comment>
<feature type="signal peptide" evidence="5">
    <location>
        <begin position="1"/>
        <end position="23"/>
    </location>
</feature>
<dbReference type="EMBL" id="JBHRYN010000011">
    <property type="protein sequence ID" value="MFC3701778.1"/>
    <property type="molecule type" value="Genomic_DNA"/>
</dbReference>
<sequence length="393" mass="42183">MMKKTLVTALAVASATLGTQAMAWEEGSLTIWIGSDKGYNGLQEVGDVFADDTGITVTVETPDDATGKFQQEAAIGKGPDVFIWAHDRFGSWAKSGLISPISPSKDVMKALDDSFWSATSYNGQVYGYPINVEGPTQICNTDIVDKPFKSIDEVREAAPGLAAQGKKALMWDYNNTYFTYGFLTAEGGYAFEQVDGSYNSKVTGVNTPGAIAGAQMIKDLIDEGVMPAGVDYGVFDAAFKAGEVACVINGPWAWADYQKAGIDFELAPYPKVGKGKPRAFTGVLSAGINASSPNKELAVEFIENYLLTEEGLTMVNDDRALGAVTHKKFMKKVGKEDKRIAEAFKVWTTSEPMPNVPEMDAFWSNMEAALTSITQGAQTAEAALNDAAARITE</sequence>
<dbReference type="SUPFAM" id="SSF53850">
    <property type="entry name" value="Periplasmic binding protein-like II"/>
    <property type="match status" value="1"/>
</dbReference>
<dbReference type="Proteomes" id="UP001595710">
    <property type="component" value="Unassembled WGS sequence"/>
</dbReference>
<dbReference type="Gene3D" id="3.40.190.10">
    <property type="entry name" value="Periplasmic binding protein-like II"/>
    <property type="match status" value="2"/>
</dbReference>
<feature type="chain" id="PRO_5044993773" description="Maltodextrin-binding protein" evidence="5">
    <location>
        <begin position="24"/>
        <end position="393"/>
    </location>
</feature>
<comment type="caution">
    <text evidence="6">The sequence shown here is derived from an EMBL/GenBank/DDBJ whole genome shotgun (WGS) entry which is preliminary data.</text>
</comment>
<protein>
    <recommendedName>
        <fullName evidence="5">Maltodextrin-binding protein</fullName>
    </recommendedName>
</protein>
<keyword evidence="7" id="KW-1185">Reference proteome</keyword>
<dbReference type="NCBIfam" id="NF007011">
    <property type="entry name" value="PRK09474.1"/>
    <property type="match status" value="1"/>
</dbReference>
<dbReference type="PANTHER" id="PTHR30061:SF50">
    <property type="entry name" value="MALTOSE_MALTODEXTRIN-BINDING PERIPLASMIC PROTEIN"/>
    <property type="match status" value="1"/>
</dbReference>
<dbReference type="RefSeq" id="WP_377362824.1">
    <property type="nucleotide sequence ID" value="NZ_JBHRYN010000011.1"/>
</dbReference>
<accession>A0ABV7WTJ3</accession>
<proteinExistence type="inferred from homology"/>
<evidence type="ECO:0000256" key="5">
    <source>
        <dbReference type="RuleBase" id="RU365005"/>
    </source>
</evidence>
<organism evidence="6 7">
    <name type="scientific">Reinekea marina</name>
    <dbReference type="NCBI Taxonomy" id="1310421"/>
    <lineage>
        <taxon>Bacteria</taxon>
        <taxon>Pseudomonadati</taxon>
        <taxon>Pseudomonadota</taxon>
        <taxon>Gammaproteobacteria</taxon>
        <taxon>Oceanospirillales</taxon>
        <taxon>Saccharospirillaceae</taxon>
        <taxon>Reinekea</taxon>
    </lineage>
</organism>
<evidence type="ECO:0000313" key="7">
    <source>
        <dbReference type="Proteomes" id="UP001595710"/>
    </source>
</evidence>
<evidence type="ECO:0000256" key="2">
    <source>
        <dbReference type="ARBA" id="ARBA00022448"/>
    </source>
</evidence>
<evidence type="ECO:0000256" key="3">
    <source>
        <dbReference type="ARBA" id="ARBA00022597"/>
    </source>
</evidence>
<evidence type="ECO:0000256" key="1">
    <source>
        <dbReference type="ARBA" id="ARBA00008520"/>
    </source>
</evidence>
<keyword evidence="2 5" id="KW-0813">Transport</keyword>
<gene>
    <name evidence="6" type="primary">malE</name>
    <name evidence="6" type="ORF">ACFOND_09025</name>
</gene>
<keyword evidence="4 5" id="KW-0732">Signal</keyword>
<reference evidence="7" key="1">
    <citation type="journal article" date="2019" name="Int. J. Syst. Evol. Microbiol.">
        <title>The Global Catalogue of Microorganisms (GCM) 10K type strain sequencing project: providing services to taxonomists for standard genome sequencing and annotation.</title>
        <authorList>
            <consortium name="The Broad Institute Genomics Platform"/>
            <consortium name="The Broad Institute Genome Sequencing Center for Infectious Disease"/>
            <person name="Wu L."/>
            <person name="Ma J."/>
        </authorList>
    </citation>
    <scope>NUCLEOTIDE SEQUENCE [LARGE SCALE GENOMIC DNA]</scope>
    <source>
        <strain evidence="7">CECT 8288</strain>
    </source>
</reference>
<dbReference type="Pfam" id="PF13416">
    <property type="entry name" value="SBP_bac_8"/>
    <property type="match status" value="1"/>
</dbReference>
<dbReference type="PANTHER" id="PTHR30061">
    <property type="entry name" value="MALTOSE-BINDING PERIPLASMIC PROTEIN"/>
    <property type="match status" value="1"/>
</dbReference>
<keyword evidence="3 5" id="KW-0762">Sugar transport</keyword>
<dbReference type="InterPro" id="IPR006060">
    <property type="entry name" value="Maltose/Cyclodextrin-bd"/>
</dbReference>
<comment type="subcellular location">
    <subcellularLocation>
        <location evidence="5">Periplasm</location>
    </subcellularLocation>
</comment>
<dbReference type="InterPro" id="IPR006059">
    <property type="entry name" value="SBP"/>
</dbReference>
<name>A0ABV7WTJ3_9GAMM</name>